<gene>
    <name evidence="1" type="ORF">PITCH_A1380002</name>
</gene>
<dbReference type="AlphaFoldDB" id="A0A445MSG0"/>
<dbReference type="InterPro" id="IPR014942">
    <property type="entry name" value="AbiEii"/>
</dbReference>
<dbReference type="Gene3D" id="3.10.450.620">
    <property type="entry name" value="JHP933, nucleotidyltransferase-like core domain"/>
    <property type="match status" value="1"/>
</dbReference>
<sequence>MRISSEMLISQAEATCFRTDVLEKVGHLIHLLEAMRSHPFLKERLALKGGTALNLFIFDVPRLSIDIDLNYVGAPGRENMLAERPKVEAALQAIFSREGFTIRRMPGDHAGGKWQLRYQSASGQGGNLEVDISFMFRVPLWPLKVMTSQPVGIWQATGIQVMDIHELAAGKLAALLSRKQARDLFDCSHLFRSGALEPRRLRLAFVLYGAMNRRDWRTVANDEPSLDVKEFEQKLLPTLRLKGVDAMNTTSFMKGLIEDCQHGLAALFPFTSTEIEFLDQLLAKGEIVPELLTADKDLQDRIRRHPLLEWKALNVREFIKNR</sequence>
<name>A0A445MSG0_9BACT</name>
<proteinExistence type="predicted"/>
<organism evidence="1">
    <name type="scientific">uncultured Desulfobacterium sp</name>
    <dbReference type="NCBI Taxonomy" id="201089"/>
    <lineage>
        <taxon>Bacteria</taxon>
        <taxon>Pseudomonadati</taxon>
        <taxon>Thermodesulfobacteriota</taxon>
        <taxon>Desulfobacteria</taxon>
        <taxon>Desulfobacterales</taxon>
        <taxon>Desulfobacteriaceae</taxon>
        <taxon>Desulfobacterium</taxon>
        <taxon>environmental samples</taxon>
    </lineage>
</organism>
<evidence type="ECO:0000313" key="1">
    <source>
        <dbReference type="EMBL" id="SPD72454.1"/>
    </source>
</evidence>
<accession>A0A445MSG0</accession>
<reference evidence="1" key="1">
    <citation type="submission" date="2018-01" db="EMBL/GenBank/DDBJ databases">
        <authorList>
            <person name="Regsiter A."/>
            <person name="William W."/>
        </authorList>
    </citation>
    <scope>NUCLEOTIDE SEQUENCE</scope>
    <source>
        <strain evidence="1">TRIP AH-1</strain>
    </source>
</reference>
<protein>
    <recommendedName>
        <fullName evidence="2">Nucleotidyl transferase AbiEii/AbiGii toxin family protein</fullName>
    </recommendedName>
</protein>
<dbReference type="Pfam" id="PF08843">
    <property type="entry name" value="AbiEii"/>
    <property type="match status" value="1"/>
</dbReference>
<evidence type="ECO:0008006" key="2">
    <source>
        <dbReference type="Google" id="ProtNLM"/>
    </source>
</evidence>
<dbReference type="EMBL" id="OJIN01000044">
    <property type="protein sequence ID" value="SPD72454.1"/>
    <property type="molecule type" value="Genomic_DNA"/>
</dbReference>